<feature type="domain" description="CHHC U11-48K-type" evidence="4">
    <location>
        <begin position="43"/>
        <end position="70"/>
    </location>
</feature>
<dbReference type="GeneID" id="136803209"/>
<dbReference type="Pfam" id="PF05253">
    <property type="entry name" value="zf-U11-48K"/>
    <property type="match status" value="2"/>
</dbReference>
<dbReference type="RefSeq" id="XP_066916043.1">
    <property type="nucleotide sequence ID" value="XM_067059942.1"/>
</dbReference>
<dbReference type="InterPro" id="IPR022776">
    <property type="entry name" value="TRM13/UPF0224_CHHC_Znf_dom"/>
</dbReference>
<keyword evidence="2" id="KW-0863">Zinc-finger</keyword>
<feature type="domain" description="CHHC U11-48K-type" evidence="4">
    <location>
        <begin position="11"/>
        <end position="38"/>
    </location>
</feature>
<dbReference type="InterPro" id="IPR036236">
    <property type="entry name" value="Znf_C2H2_sf"/>
</dbReference>
<dbReference type="Proteomes" id="UP000594262">
    <property type="component" value="Unplaced"/>
</dbReference>
<protein>
    <recommendedName>
        <fullName evidence="4">CHHC U11-48K-type domain-containing protein</fullName>
    </recommendedName>
</protein>
<evidence type="ECO:0000259" key="4">
    <source>
        <dbReference type="PROSITE" id="PS51800"/>
    </source>
</evidence>
<dbReference type="PANTHER" id="PTHR21402:SF5">
    <property type="entry name" value="GAMETOCYTE SPECIFIC FACTOR 1"/>
    <property type="match status" value="1"/>
</dbReference>
<evidence type="ECO:0000313" key="5">
    <source>
        <dbReference type="EnsemblMetazoa" id="CLYHEMP014646.1"/>
    </source>
</evidence>
<dbReference type="PANTHER" id="PTHR21402">
    <property type="entry name" value="GAMETOCYTE SPECIFIC FACTOR 1-RELATED"/>
    <property type="match status" value="1"/>
</dbReference>
<evidence type="ECO:0000313" key="6">
    <source>
        <dbReference type="Proteomes" id="UP000594262"/>
    </source>
</evidence>
<proteinExistence type="predicted"/>
<evidence type="ECO:0000256" key="3">
    <source>
        <dbReference type="ARBA" id="ARBA00022833"/>
    </source>
</evidence>
<evidence type="ECO:0000256" key="2">
    <source>
        <dbReference type="ARBA" id="ARBA00022771"/>
    </source>
</evidence>
<accession>A0A7M5WXH4</accession>
<evidence type="ECO:0000256" key="1">
    <source>
        <dbReference type="ARBA" id="ARBA00022723"/>
    </source>
</evidence>
<dbReference type="AlphaFoldDB" id="A0A7M5WXH4"/>
<reference evidence="5" key="1">
    <citation type="submission" date="2021-01" db="UniProtKB">
        <authorList>
            <consortium name="EnsemblMetazoa"/>
        </authorList>
    </citation>
    <scope>IDENTIFICATION</scope>
</reference>
<keyword evidence="6" id="KW-1185">Reference proteome</keyword>
<dbReference type="PROSITE" id="PS51800">
    <property type="entry name" value="ZF_CHHC_U11_48K"/>
    <property type="match status" value="2"/>
</dbReference>
<dbReference type="EnsemblMetazoa" id="CLYHEMT014646.1">
    <property type="protein sequence ID" value="CLYHEMP014646.1"/>
    <property type="gene ID" value="CLYHEMG014646"/>
</dbReference>
<dbReference type="InterPro" id="IPR051591">
    <property type="entry name" value="UPF0224_FAM112_RNA_Proc"/>
</dbReference>
<keyword evidence="1" id="KW-0479">Metal-binding</keyword>
<sequence>MSDETWDPNGSLVCPFDPLHIISVKRYQYHIIKCRKNHPNKDFVPCPFNAKHVVLRPELKTHIAHCPNRVVLEHDIMKEQCPETGESYRLKGKTDIPRGNYHVPETDENWDDEIEESITQRFEEHTIQSRRNYEDSGFCLRRPNMPESGEASQRFSVQLPDRIENRTPVFPEDSSSVHSYATRSSSIYVDPVKWNNAEFKKTSSDKDKKLQNNVLGRGALLTKFKTKTTVGRDKSVLKPDRPHGVNVAPIRKPFGRGTLMEAVKNYNGKK</sequence>
<dbReference type="OrthoDB" id="10069248at2759"/>
<organism evidence="5 6">
    <name type="scientific">Clytia hemisphaerica</name>
    <dbReference type="NCBI Taxonomy" id="252671"/>
    <lineage>
        <taxon>Eukaryota</taxon>
        <taxon>Metazoa</taxon>
        <taxon>Cnidaria</taxon>
        <taxon>Hydrozoa</taxon>
        <taxon>Hydroidolina</taxon>
        <taxon>Leptothecata</taxon>
        <taxon>Obeliida</taxon>
        <taxon>Clytiidae</taxon>
        <taxon>Clytia</taxon>
    </lineage>
</organism>
<dbReference type="SUPFAM" id="SSF57667">
    <property type="entry name" value="beta-beta-alpha zinc fingers"/>
    <property type="match status" value="1"/>
</dbReference>
<dbReference type="GO" id="GO:0008270">
    <property type="term" value="F:zinc ion binding"/>
    <property type="evidence" value="ECO:0007669"/>
    <property type="project" value="UniProtKB-KW"/>
</dbReference>
<name>A0A7M5WXH4_9CNID</name>
<keyword evidence="3" id="KW-0862">Zinc</keyword>